<dbReference type="OrthoDB" id="2445244at2759"/>
<evidence type="ECO:0008006" key="2">
    <source>
        <dbReference type="Google" id="ProtNLM"/>
    </source>
</evidence>
<name>W2L1Z0_PHYNI</name>
<gene>
    <name evidence="1" type="ORF">L917_10544</name>
</gene>
<accession>W2L1Z0</accession>
<dbReference type="Proteomes" id="UP000054423">
    <property type="component" value="Unassembled WGS sequence"/>
</dbReference>
<reference evidence="1" key="1">
    <citation type="submission" date="2013-11" db="EMBL/GenBank/DDBJ databases">
        <title>The Genome Sequence of Phytophthora parasitica CHvinca01.</title>
        <authorList>
            <consortium name="The Broad Institute Genomics Platform"/>
            <person name="Russ C."/>
            <person name="Tyler B."/>
            <person name="Panabieres F."/>
            <person name="Shan W."/>
            <person name="Tripathy S."/>
            <person name="Grunwald N."/>
            <person name="Machado M."/>
            <person name="Johnson C.S."/>
            <person name="Arredondo F."/>
            <person name="Hong C."/>
            <person name="Coffey M."/>
            <person name="Young S.K."/>
            <person name="Zeng Q."/>
            <person name="Gargeya S."/>
            <person name="Fitzgerald M."/>
            <person name="Abouelleil A."/>
            <person name="Alvarado L."/>
            <person name="Chapman S.B."/>
            <person name="Gainer-Dewar J."/>
            <person name="Goldberg J."/>
            <person name="Griggs A."/>
            <person name="Gujja S."/>
            <person name="Hansen M."/>
            <person name="Howarth C."/>
            <person name="Imamovic A."/>
            <person name="Ireland A."/>
            <person name="Larimer J."/>
            <person name="McCowan C."/>
            <person name="Murphy C."/>
            <person name="Pearson M."/>
            <person name="Poon T.W."/>
            <person name="Priest M."/>
            <person name="Roberts A."/>
            <person name="Saif S."/>
            <person name="Shea T."/>
            <person name="Sykes S."/>
            <person name="Wortman J."/>
            <person name="Nusbaum C."/>
            <person name="Birren B."/>
        </authorList>
    </citation>
    <scope>NUCLEOTIDE SEQUENCE [LARGE SCALE GENOMIC DNA]</scope>
    <source>
        <strain evidence="1">CHvinca01</strain>
    </source>
</reference>
<dbReference type="EMBL" id="KI680251">
    <property type="protein sequence ID" value="ETL90859.1"/>
    <property type="molecule type" value="Genomic_DNA"/>
</dbReference>
<sequence length="75" mass="8291">MATECFPGCVGFIDGTTLPLSQRPAVDGSSYWDQKETVVCDCDKRIIAVHYGCPGSCADSNLFKRMELYHRITSV</sequence>
<dbReference type="AlphaFoldDB" id="W2L1Z0"/>
<evidence type="ECO:0000313" key="1">
    <source>
        <dbReference type="EMBL" id="ETL90859.1"/>
    </source>
</evidence>
<protein>
    <recommendedName>
        <fullName evidence="2">DDE Tnp4 domain-containing protein</fullName>
    </recommendedName>
</protein>
<proteinExistence type="predicted"/>
<dbReference type="VEuPathDB" id="FungiDB:PPTG_22447"/>
<organism evidence="1">
    <name type="scientific">Phytophthora nicotianae</name>
    <name type="common">Potato buckeye rot agent</name>
    <name type="synonym">Phytophthora parasitica</name>
    <dbReference type="NCBI Taxonomy" id="4792"/>
    <lineage>
        <taxon>Eukaryota</taxon>
        <taxon>Sar</taxon>
        <taxon>Stramenopiles</taxon>
        <taxon>Oomycota</taxon>
        <taxon>Peronosporomycetes</taxon>
        <taxon>Peronosporales</taxon>
        <taxon>Peronosporaceae</taxon>
        <taxon>Phytophthora</taxon>
    </lineage>
</organism>